<name>A0ACC1Y463_MELAZ</name>
<reference evidence="1 2" key="1">
    <citation type="journal article" date="2023" name="Science">
        <title>Complex scaffold remodeling in plant triterpene biosynthesis.</title>
        <authorList>
            <person name="De La Pena R."/>
            <person name="Hodgson H."/>
            <person name="Liu J.C."/>
            <person name="Stephenson M.J."/>
            <person name="Martin A.C."/>
            <person name="Owen C."/>
            <person name="Harkess A."/>
            <person name="Leebens-Mack J."/>
            <person name="Jimenez L.E."/>
            <person name="Osbourn A."/>
            <person name="Sattely E.S."/>
        </authorList>
    </citation>
    <scope>NUCLEOTIDE SEQUENCE [LARGE SCALE GENOMIC DNA]</scope>
    <source>
        <strain evidence="2">cv. JPN11</strain>
        <tissue evidence="1">Leaf</tissue>
    </source>
</reference>
<organism evidence="1 2">
    <name type="scientific">Melia azedarach</name>
    <name type="common">Chinaberry tree</name>
    <dbReference type="NCBI Taxonomy" id="155640"/>
    <lineage>
        <taxon>Eukaryota</taxon>
        <taxon>Viridiplantae</taxon>
        <taxon>Streptophyta</taxon>
        <taxon>Embryophyta</taxon>
        <taxon>Tracheophyta</taxon>
        <taxon>Spermatophyta</taxon>
        <taxon>Magnoliopsida</taxon>
        <taxon>eudicotyledons</taxon>
        <taxon>Gunneridae</taxon>
        <taxon>Pentapetalae</taxon>
        <taxon>rosids</taxon>
        <taxon>malvids</taxon>
        <taxon>Sapindales</taxon>
        <taxon>Meliaceae</taxon>
        <taxon>Melia</taxon>
    </lineage>
</organism>
<comment type="caution">
    <text evidence="1">The sequence shown here is derived from an EMBL/GenBank/DDBJ whole genome shotgun (WGS) entry which is preliminary data.</text>
</comment>
<keyword evidence="2" id="KW-1185">Reference proteome</keyword>
<dbReference type="EMBL" id="CM051398">
    <property type="protein sequence ID" value="KAJ4718295.1"/>
    <property type="molecule type" value="Genomic_DNA"/>
</dbReference>
<accession>A0ACC1Y463</accession>
<evidence type="ECO:0000313" key="1">
    <source>
        <dbReference type="EMBL" id="KAJ4718295.1"/>
    </source>
</evidence>
<sequence length="223" mass="25119">MILWNRVDLLKVGIPPPGKDNSSKIIFTTRFAGVCGLMEANREFKVNCLAHDEAWKLFQTKVGKETLDSHPDIPELAQIVAKECGGFPLTLITIGRAMAFKKTPEEWEDAIRVLRTSASKFPGVLNEYDQGYSIIGDLHRACLLEEDDDYHLKMHDIVRDLAVWIASEFEKEKEIFFVQADAGLSDAPEIGKWEGIRRLSLMRNQIQSLSKDSYMSSSPNSAS</sequence>
<gene>
    <name evidence="1" type="ORF">OWV82_009994</name>
</gene>
<dbReference type="Proteomes" id="UP001164539">
    <property type="component" value="Chromosome 5"/>
</dbReference>
<evidence type="ECO:0000313" key="2">
    <source>
        <dbReference type="Proteomes" id="UP001164539"/>
    </source>
</evidence>
<proteinExistence type="predicted"/>
<protein>
    <submittedName>
        <fullName evidence="1">Disease resistance protein family</fullName>
    </submittedName>
</protein>